<accession>A0A8S4GD04</accession>
<dbReference type="EMBL" id="CAJHNJ030000406">
    <property type="protein sequence ID" value="CAG9137761.1"/>
    <property type="molecule type" value="Genomic_DNA"/>
</dbReference>
<gene>
    <name evidence="1" type="ORF">PLXY2_LOCUS16014</name>
</gene>
<proteinExistence type="predicted"/>
<evidence type="ECO:0000313" key="1">
    <source>
        <dbReference type="EMBL" id="CAG9137761.1"/>
    </source>
</evidence>
<dbReference type="AlphaFoldDB" id="A0A8S4GD04"/>
<dbReference type="Proteomes" id="UP000653454">
    <property type="component" value="Unassembled WGS sequence"/>
</dbReference>
<keyword evidence="2" id="KW-1185">Reference proteome</keyword>
<feature type="non-terminal residue" evidence="1">
    <location>
        <position position="1"/>
    </location>
</feature>
<comment type="caution">
    <text evidence="1">The sequence shown here is derived from an EMBL/GenBank/DDBJ whole genome shotgun (WGS) entry which is preliminary data.</text>
</comment>
<organism evidence="1 2">
    <name type="scientific">Plutella xylostella</name>
    <name type="common">Diamondback moth</name>
    <name type="synonym">Plutella maculipennis</name>
    <dbReference type="NCBI Taxonomy" id="51655"/>
    <lineage>
        <taxon>Eukaryota</taxon>
        <taxon>Metazoa</taxon>
        <taxon>Ecdysozoa</taxon>
        <taxon>Arthropoda</taxon>
        <taxon>Hexapoda</taxon>
        <taxon>Insecta</taxon>
        <taxon>Pterygota</taxon>
        <taxon>Neoptera</taxon>
        <taxon>Endopterygota</taxon>
        <taxon>Lepidoptera</taxon>
        <taxon>Glossata</taxon>
        <taxon>Ditrysia</taxon>
        <taxon>Yponomeutoidea</taxon>
        <taxon>Plutellidae</taxon>
        <taxon>Plutella</taxon>
    </lineage>
</organism>
<protein>
    <submittedName>
        <fullName evidence="1">(diamondback moth) hypothetical protein</fullName>
    </submittedName>
</protein>
<sequence length="55" mass="6473">ENEFSWLRKDSESDTNAKSIICGEVFSLFHQLELDTIGIFTYCMMNMMMIKKTMI</sequence>
<evidence type="ECO:0000313" key="2">
    <source>
        <dbReference type="Proteomes" id="UP000653454"/>
    </source>
</evidence>
<reference evidence="1" key="1">
    <citation type="submission" date="2020-11" db="EMBL/GenBank/DDBJ databases">
        <authorList>
            <person name="Whiteford S."/>
        </authorList>
    </citation>
    <scope>NUCLEOTIDE SEQUENCE</scope>
</reference>
<name>A0A8S4GD04_PLUXY</name>